<dbReference type="InterPro" id="IPR011991">
    <property type="entry name" value="ArsR-like_HTH"/>
</dbReference>
<feature type="coiled-coil region" evidence="4">
    <location>
        <begin position="10"/>
        <end position="37"/>
    </location>
</feature>
<dbReference type="OrthoDB" id="195008at2157"/>
<gene>
    <name evidence="6" type="ORF">SAMN04487967_1409</name>
</gene>
<dbReference type="SUPFAM" id="SSF54909">
    <property type="entry name" value="Dimeric alpha+beta barrel"/>
    <property type="match status" value="1"/>
</dbReference>
<dbReference type="InterPro" id="IPR011008">
    <property type="entry name" value="Dimeric_a/b-barrel"/>
</dbReference>
<dbReference type="GO" id="GO:0043565">
    <property type="term" value="F:sequence-specific DNA binding"/>
    <property type="evidence" value="ECO:0007669"/>
    <property type="project" value="InterPro"/>
</dbReference>
<dbReference type="PRINTS" id="PR00033">
    <property type="entry name" value="HTHASNC"/>
</dbReference>
<proteinExistence type="predicted"/>
<dbReference type="InterPro" id="IPR036390">
    <property type="entry name" value="WH_DNA-bd_sf"/>
</dbReference>
<dbReference type="Gene3D" id="1.10.10.10">
    <property type="entry name" value="Winged helix-like DNA-binding domain superfamily/Winged helix DNA-binding domain"/>
    <property type="match status" value="1"/>
</dbReference>
<reference evidence="7" key="1">
    <citation type="submission" date="2016-10" db="EMBL/GenBank/DDBJ databases">
        <authorList>
            <person name="Varghese N."/>
            <person name="Submissions S."/>
        </authorList>
    </citation>
    <scope>NUCLEOTIDE SEQUENCE [LARGE SCALE GENOMIC DNA]</scope>
    <source>
        <strain evidence="7">CGMCC 1.8981</strain>
    </source>
</reference>
<keyword evidence="3" id="KW-0804">Transcription</keyword>
<dbReference type="Pfam" id="PF01037">
    <property type="entry name" value="AsnC_trans_reg"/>
    <property type="match status" value="1"/>
</dbReference>
<dbReference type="InterPro" id="IPR019887">
    <property type="entry name" value="Tscrpt_reg_AsnC/Lrp_C"/>
</dbReference>
<accession>A0A1H6FUN0</accession>
<evidence type="ECO:0000256" key="1">
    <source>
        <dbReference type="ARBA" id="ARBA00023015"/>
    </source>
</evidence>
<dbReference type="InterPro" id="IPR000485">
    <property type="entry name" value="AsnC-type_HTH_dom"/>
</dbReference>
<dbReference type="RefSeq" id="WP_090506290.1">
    <property type="nucleotide sequence ID" value="NZ_FNWL01000001.1"/>
</dbReference>
<evidence type="ECO:0000259" key="5">
    <source>
        <dbReference type="PROSITE" id="PS50956"/>
    </source>
</evidence>
<evidence type="ECO:0000256" key="2">
    <source>
        <dbReference type="ARBA" id="ARBA00023125"/>
    </source>
</evidence>
<evidence type="ECO:0000256" key="3">
    <source>
        <dbReference type="ARBA" id="ARBA00023163"/>
    </source>
</evidence>
<dbReference type="PANTHER" id="PTHR30154">
    <property type="entry name" value="LEUCINE-RESPONSIVE REGULATORY PROTEIN"/>
    <property type="match status" value="1"/>
</dbReference>
<keyword evidence="2 6" id="KW-0238">DNA-binding</keyword>
<keyword evidence="7" id="KW-1185">Reference proteome</keyword>
<dbReference type="InterPro" id="IPR036388">
    <property type="entry name" value="WH-like_DNA-bd_sf"/>
</dbReference>
<dbReference type="GO" id="GO:0043200">
    <property type="term" value="P:response to amino acid"/>
    <property type="evidence" value="ECO:0007669"/>
    <property type="project" value="TreeGrafter"/>
</dbReference>
<dbReference type="Pfam" id="PF13412">
    <property type="entry name" value="HTH_24"/>
    <property type="match status" value="1"/>
</dbReference>
<dbReference type="Gene3D" id="3.30.70.920">
    <property type="match status" value="1"/>
</dbReference>
<evidence type="ECO:0000313" key="6">
    <source>
        <dbReference type="EMBL" id="SEH13495.1"/>
    </source>
</evidence>
<sequence length="166" mass="18663">MNPDLDETDLKILEAVEDDYERSLEELAEELDISKSTIHYRLNKLKENDVISTPSVSIDPNALGLNMLLITEVSVSHERGYADDIGDQLADIDGIVDVYYTMGDVDFVILARVQDRDQMNTLIDDVIAIEGVNETSSRFVMQEVETNADLMGTMSEEMRENVLDAE</sequence>
<evidence type="ECO:0000313" key="7">
    <source>
        <dbReference type="Proteomes" id="UP000199112"/>
    </source>
</evidence>
<dbReference type="Proteomes" id="UP000199112">
    <property type="component" value="Unassembled WGS sequence"/>
</dbReference>
<organism evidence="6 7">
    <name type="scientific">Natronorubrum sediminis</name>
    <dbReference type="NCBI Taxonomy" id="640943"/>
    <lineage>
        <taxon>Archaea</taxon>
        <taxon>Methanobacteriati</taxon>
        <taxon>Methanobacteriota</taxon>
        <taxon>Stenosarchaea group</taxon>
        <taxon>Halobacteria</taxon>
        <taxon>Halobacteriales</taxon>
        <taxon>Natrialbaceae</taxon>
        <taxon>Natronorubrum</taxon>
    </lineage>
</organism>
<dbReference type="PROSITE" id="PS50956">
    <property type="entry name" value="HTH_ASNC_2"/>
    <property type="match status" value="1"/>
</dbReference>
<dbReference type="InterPro" id="IPR019888">
    <property type="entry name" value="Tscrpt_reg_AsnC-like"/>
</dbReference>
<keyword evidence="4" id="KW-0175">Coiled coil</keyword>
<name>A0A1H6FUN0_9EURY</name>
<dbReference type="SMART" id="SM00344">
    <property type="entry name" value="HTH_ASNC"/>
    <property type="match status" value="1"/>
</dbReference>
<feature type="domain" description="HTH asnC-type" evidence="5">
    <location>
        <begin position="5"/>
        <end position="66"/>
    </location>
</feature>
<dbReference type="CDD" id="cd00090">
    <property type="entry name" value="HTH_ARSR"/>
    <property type="match status" value="1"/>
</dbReference>
<dbReference type="SUPFAM" id="SSF46785">
    <property type="entry name" value="Winged helix' DNA-binding domain"/>
    <property type="match status" value="1"/>
</dbReference>
<dbReference type="EMBL" id="FNWL01000001">
    <property type="protein sequence ID" value="SEH13495.1"/>
    <property type="molecule type" value="Genomic_DNA"/>
</dbReference>
<dbReference type="AlphaFoldDB" id="A0A1H6FUN0"/>
<dbReference type="PANTHER" id="PTHR30154:SF34">
    <property type="entry name" value="TRANSCRIPTIONAL REGULATOR AZLB"/>
    <property type="match status" value="1"/>
</dbReference>
<dbReference type="GO" id="GO:0005829">
    <property type="term" value="C:cytosol"/>
    <property type="evidence" value="ECO:0007669"/>
    <property type="project" value="TreeGrafter"/>
</dbReference>
<evidence type="ECO:0000256" key="4">
    <source>
        <dbReference type="SAM" id="Coils"/>
    </source>
</evidence>
<keyword evidence="1" id="KW-0805">Transcription regulation</keyword>
<protein>
    <submittedName>
        <fullName evidence="6">DNA-binding transcriptional regulator, Lrp family</fullName>
    </submittedName>
</protein>